<comment type="subcellular location">
    <subcellularLocation>
        <location evidence="2">Membrane</location>
    </subcellularLocation>
</comment>
<dbReference type="HOGENOM" id="CLU_000445_89_37_4"/>
<keyword evidence="8 12" id="KW-1133">Transmembrane helix</keyword>
<evidence type="ECO:0000256" key="9">
    <source>
        <dbReference type="ARBA" id="ARBA00023012"/>
    </source>
</evidence>
<evidence type="ECO:0000256" key="12">
    <source>
        <dbReference type="SAM" id="Phobius"/>
    </source>
</evidence>
<keyword evidence="10 12" id="KW-0472">Membrane</keyword>
<evidence type="ECO:0000259" key="13">
    <source>
        <dbReference type="PROSITE" id="PS50109"/>
    </source>
</evidence>
<feature type="compositionally biased region" description="Low complexity" evidence="11">
    <location>
        <begin position="509"/>
        <end position="518"/>
    </location>
</feature>
<dbReference type="CDD" id="cd00075">
    <property type="entry name" value="HATPase"/>
    <property type="match status" value="1"/>
</dbReference>
<feature type="domain" description="Histidine kinase" evidence="13">
    <location>
        <begin position="255"/>
        <end position="497"/>
    </location>
</feature>
<feature type="transmembrane region" description="Helical" evidence="12">
    <location>
        <begin position="171"/>
        <end position="194"/>
    </location>
</feature>
<dbReference type="SUPFAM" id="SSF55874">
    <property type="entry name" value="ATPase domain of HSP90 chaperone/DNA topoisomerase II/histidine kinase"/>
    <property type="match status" value="1"/>
</dbReference>
<proteinExistence type="predicted"/>
<dbReference type="InterPro" id="IPR050428">
    <property type="entry name" value="TCS_sensor_his_kinase"/>
</dbReference>
<dbReference type="GO" id="GO:0005886">
    <property type="term" value="C:plasma membrane"/>
    <property type="evidence" value="ECO:0007669"/>
    <property type="project" value="TreeGrafter"/>
</dbReference>
<evidence type="ECO:0000256" key="3">
    <source>
        <dbReference type="ARBA" id="ARBA00012438"/>
    </source>
</evidence>
<dbReference type="SMART" id="SM00387">
    <property type="entry name" value="HATPase_c"/>
    <property type="match status" value="1"/>
</dbReference>
<evidence type="ECO:0000256" key="2">
    <source>
        <dbReference type="ARBA" id="ARBA00004370"/>
    </source>
</evidence>
<dbReference type="EC" id="2.7.13.3" evidence="3"/>
<keyword evidence="7 15" id="KW-0418">Kinase</keyword>
<protein>
    <recommendedName>
        <fullName evidence="3">histidine kinase</fullName>
        <ecNumber evidence="3">2.7.13.3</ecNumber>
    </recommendedName>
</protein>
<evidence type="ECO:0000256" key="7">
    <source>
        <dbReference type="ARBA" id="ARBA00022777"/>
    </source>
</evidence>
<keyword evidence="9" id="KW-0902">Two-component regulatory system</keyword>
<dbReference type="eggNOG" id="COG4191">
    <property type="taxonomic scope" value="Bacteria"/>
</dbReference>
<dbReference type="InterPro" id="IPR013727">
    <property type="entry name" value="2CSK_N"/>
</dbReference>
<dbReference type="GO" id="GO:0000155">
    <property type="term" value="F:phosphorelay sensor kinase activity"/>
    <property type="evidence" value="ECO:0007669"/>
    <property type="project" value="InterPro"/>
</dbReference>
<dbReference type="InterPro" id="IPR003660">
    <property type="entry name" value="HAMP_dom"/>
</dbReference>
<reference evidence="15 16" key="1">
    <citation type="submission" date="2008-03" db="EMBL/GenBank/DDBJ databases">
        <title>Complete sequence of Leptothrix cholodnii SP-6.</title>
        <authorList>
            <consortium name="US DOE Joint Genome Institute"/>
            <person name="Copeland A."/>
            <person name="Lucas S."/>
            <person name="Lapidus A."/>
            <person name="Glavina del Rio T."/>
            <person name="Dalin E."/>
            <person name="Tice H."/>
            <person name="Bruce D."/>
            <person name="Goodwin L."/>
            <person name="Pitluck S."/>
            <person name="Chertkov O."/>
            <person name="Brettin T."/>
            <person name="Detter J.C."/>
            <person name="Han C."/>
            <person name="Kuske C.R."/>
            <person name="Schmutz J."/>
            <person name="Larimer F."/>
            <person name="Land M."/>
            <person name="Hauser L."/>
            <person name="Kyrpides N."/>
            <person name="Lykidis A."/>
            <person name="Emerson D."/>
            <person name="Richardson P."/>
        </authorList>
    </citation>
    <scope>NUCLEOTIDE SEQUENCE [LARGE SCALE GENOMIC DNA]</scope>
    <source>
        <strain evidence="16">ATCC 51168 / LMG 8142 / SP-6</strain>
    </source>
</reference>
<dbReference type="CDD" id="cd00082">
    <property type="entry name" value="HisKA"/>
    <property type="match status" value="1"/>
</dbReference>
<evidence type="ECO:0000256" key="6">
    <source>
        <dbReference type="ARBA" id="ARBA00022692"/>
    </source>
</evidence>
<keyword evidence="6 12" id="KW-0812">Transmembrane</keyword>
<gene>
    <name evidence="15" type="ordered locus">Lcho_0499</name>
</gene>
<feature type="domain" description="HAMP" evidence="14">
    <location>
        <begin position="195"/>
        <end position="247"/>
    </location>
</feature>
<evidence type="ECO:0000256" key="10">
    <source>
        <dbReference type="ARBA" id="ARBA00023136"/>
    </source>
</evidence>
<keyword evidence="16" id="KW-1185">Reference proteome</keyword>
<feature type="region of interest" description="Disordered" evidence="11">
    <location>
        <begin position="474"/>
        <end position="518"/>
    </location>
</feature>
<dbReference type="AlphaFoldDB" id="B1XY05"/>
<dbReference type="Proteomes" id="UP000001693">
    <property type="component" value="Chromosome"/>
</dbReference>
<dbReference type="InterPro" id="IPR036890">
    <property type="entry name" value="HATPase_C_sf"/>
</dbReference>
<dbReference type="SMART" id="SM00388">
    <property type="entry name" value="HisKA"/>
    <property type="match status" value="1"/>
</dbReference>
<keyword evidence="5" id="KW-0808">Transferase</keyword>
<dbReference type="Pfam" id="PF00512">
    <property type="entry name" value="HisKA"/>
    <property type="match status" value="1"/>
</dbReference>
<accession>B1XY05</accession>
<organism evidence="15 16">
    <name type="scientific">Leptothrix cholodnii (strain ATCC 51168 / LMG 8142 / SP-6)</name>
    <name type="common">Leptothrix discophora (strain SP-6)</name>
    <dbReference type="NCBI Taxonomy" id="395495"/>
    <lineage>
        <taxon>Bacteria</taxon>
        <taxon>Pseudomonadati</taxon>
        <taxon>Pseudomonadota</taxon>
        <taxon>Betaproteobacteria</taxon>
        <taxon>Burkholderiales</taxon>
        <taxon>Sphaerotilaceae</taxon>
        <taxon>Leptothrix</taxon>
    </lineage>
</organism>
<name>B1XY05_LEPCP</name>
<comment type="catalytic activity">
    <reaction evidence="1">
        <text>ATP + protein L-histidine = ADP + protein N-phospho-L-histidine.</text>
        <dbReference type="EC" id="2.7.13.3"/>
    </reaction>
</comment>
<dbReference type="KEGG" id="lch:Lcho_0499"/>
<sequence length="518" mass="56099">MPALPAIVRRREQRSLFGEILDWMLAPLLVIWPMSLALTWLAAQGIANKPYDRALLESVRTLAQRIEPGERGIRFDLPKETARLFRADELDNVYYQVLGTRGEFVSGDRDLPVPPDGDGGVLGEPRIRDDEVQDDSVRVVYVWVAVPGSSRPALVQVGETLTKRSRLATEIIKGVILPQFVILPVAVLLVWFALARGLAPLNALQRRIRERHSDDLSPIDVHDVPEEVSPLVQAFNDLLERQQGSMSTQKRFLADAAHQLKTPLAGLRMQAELAARAVASGNGDARALQASLEHMANASQRAAHMVNQLLSMARADAQAGIAARAVLDLRVLAIDVVRDFVPKALDKGIDLGYEGPEPVPDDASEADTAAVDCRVLGHPLLLRELIANLVDNALQYTPTRGTVTVRLLVDPFGQVVVLQVEDSGPGIPQAEKDLVFQPFYRALGTPVDGSGLGLAIVAEIAAQHGTTIALDDARSGAQIPPGEGPGARFTLRLPRAQPSPPSDDADLAQTQTQTQTQA</sequence>
<dbReference type="PANTHER" id="PTHR45436:SF1">
    <property type="entry name" value="SENSOR PROTEIN QSEC"/>
    <property type="match status" value="1"/>
</dbReference>
<dbReference type="PROSITE" id="PS50109">
    <property type="entry name" value="HIS_KIN"/>
    <property type="match status" value="1"/>
</dbReference>
<dbReference type="STRING" id="395495.Lcho_0499"/>
<dbReference type="InterPro" id="IPR036097">
    <property type="entry name" value="HisK_dim/P_sf"/>
</dbReference>
<evidence type="ECO:0000313" key="16">
    <source>
        <dbReference type="Proteomes" id="UP000001693"/>
    </source>
</evidence>
<evidence type="ECO:0000256" key="11">
    <source>
        <dbReference type="SAM" id="MobiDB-lite"/>
    </source>
</evidence>
<keyword evidence="4" id="KW-0597">Phosphoprotein</keyword>
<dbReference type="PRINTS" id="PR00344">
    <property type="entry name" value="BCTRLSENSOR"/>
</dbReference>
<evidence type="ECO:0000256" key="1">
    <source>
        <dbReference type="ARBA" id="ARBA00000085"/>
    </source>
</evidence>
<dbReference type="EMBL" id="CP001013">
    <property type="protein sequence ID" value="ACB32774.1"/>
    <property type="molecule type" value="Genomic_DNA"/>
</dbReference>
<evidence type="ECO:0000256" key="5">
    <source>
        <dbReference type="ARBA" id="ARBA00022679"/>
    </source>
</evidence>
<dbReference type="Pfam" id="PF08521">
    <property type="entry name" value="2CSK_N"/>
    <property type="match status" value="1"/>
</dbReference>
<dbReference type="InterPro" id="IPR003594">
    <property type="entry name" value="HATPase_dom"/>
</dbReference>
<dbReference type="InterPro" id="IPR004358">
    <property type="entry name" value="Sig_transdc_His_kin-like_C"/>
</dbReference>
<dbReference type="InterPro" id="IPR003661">
    <property type="entry name" value="HisK_dim/P_dom"/>
</dbReference>
<dbReference type="Gene3D" id="1.10.287.130">
    <property type="match status" value="1"/>
</dbReference>
<feature type="transmembrane region" description="Helical" evidence="12">
    <location>
        <begin position="20"/>
        <end position="43"/>
    </location>
</feature>
<dbReference type="Gene3D" id="3.30.565.10">
    <property type="entry name" value="Histidine kinase-like ATPase, C-terminal domain"/>
    <property type="match status" value="1"/>
</dbReference>
<evidence type="ECO:0000313" key="15">
    <source>
        <dbReference type="EMBL" id="ACB32774.1"/>
    </source>
</evidence>
<evidence type="ECO:0000256" key="4">
    <source>
        <dbReference type="ARBA" id="ARBA00022553"/>
    </source>
</evidence>
<evidence type="ECO:0000259" key="14">
    <source>
        <dbReference type="PROSITE" id="PS50885"/>
    </source>
</evidence>
<dbReference type="InterPro" id="IPR005467">
    <property type="entry name" value="His_kinase_dom"/>
</dbReference>
<dbReference type="SUPFAM" id="SSF47384">
    <property type="entry name" value="Homodimeric domain of signal transducing histidine kinase"/>
    <property type="match status" value="1"/>
</dbReference>
<dbReference type="Pfam" id="PF02518">
    <property type="entry name" value="HATPase_c"/>
    <property type="match status" value="1"/>
</dbReference>
<dbReference type="PROSITE" id="PS50885">
    <property type="entry name" value="HAMP"/>
    <property type="match status" value="1"/>
</dbReference>
<dbReference type="PANTHER" id="PTHR45436">
    <property type="entry name" value="SENSOR HISTIDINE KINASE YKOH"/>
    <property type="match status" value="1"/>
</dbReference>
<evidence type="ECO:0000256" key="8">
    <source>
        <dbReference type="ARBA" id="ARBA00022989"/>
    </source>
</evidence>